<sequence>MFLCRAQADLNTNGICKQQLDKMFSWVEDRIKAQLCLGLACASVCLISYSAAFSHGASLSACSDMRPKHIRAQPQNPKKNYIAIRTNRTSYLPGDTVPVTIRSSRDFMGFLLQARRISNDQVAGSFVFIPPGAKLLHCFEDGDTVTHSDKSLKRNLSFVWKSPDQPVGDIRFFLSVVQSYFVYWSRIESAIVSSKILNNTHASSHVGTSKTVPTADSAQSWKPEQSSVYLLSVSGLTNVTAANTIALTSVSTAGTKPSTNASKSYKPMMSVGTTPKPVVPSLNKSNIIATMQPSHGQINGTSDQPTHREKSTHGGNVTLCLSCQEKSEVSSGFALSPPRPTFPPDMKPWLTGQTFTTGQALQDPPKQDLQQVLTDAPSTAANEDQTATKGLSPNFLQQPADIASDRNIHIEAEATLAWETRPVNEVVGKGGEENRGMQLAMTQLGILLGCSAVLGMALAAGLRCIHAQYCHKRTEVSFNEPDNNIITVTENGEMMQFRKIRENSFVLVQAEYNWITPAAGGKTQ</sequence>
<reference evidence="4" key="1">
    <citation type="journal article" date="2010" name="Science">
        <title>The genome of the Western clawed frog Xenopus tropicalis.</title>
        <authorList>
            <person name="Hellsten U."/>
            <person name="Harland R.M."/>
            <person name="Gilchrist M.J."/>
            <person name="Hendrix D."/>
            <person name="Jurka J."/>
            <person name="Kapitonov V."/>
            <person name="Ovcharenko I."/>
            <person name="Putnam N.H."/>
            <person name="Shu S."/>
            <person name="Taher L."/>
            <person name="Blitz I.L."/>
            <person name="Blumberg B."/>
            <person name="Dichmann D.S."/>
            <person name="Dubchak I."/>
            <person name="Amaya E."/>
            <person name="Detter J.C."/>
            <person name="Fletcher R."/>
            <person name="Gerhard D.S."/>
            <person name="Goodstein D."/>
            <person name="Graves T."/>
            <person name="Grigoriev I.V."/>
            <person name="Grimwood J."/>
            <person name="Kawashima T."/>
            <person name="Lindquist E."/>
            <person name="Lucas S.M."/>
            <person name="Mead P.E."/>
            <person name="Mitros T."/>
            <person name="Ogino H."/>
            <person name="Ohta Y."/>
            <person name="Poliakov A.V."/>
            <person name="Pollet N."/>
            <person name="Robert J."/>
            <person name="Salamov A."/>
            <person name="Sater A.K."/>
            <person name="Schmutz J."/>
            <person name="Terry A."/>
            <person name="Vize P.D."/>
            <person name="Warren W.C."/>
            <person name="Wells D."/>
            <person name="Wills A."/>
            <person name="Wilson R.K."/>
            <person name="Zimmerman L.B."/>
            <person name="Zorn A.M."/>
            <person name="Grainger R."/>
            <person name="Grammer T."/>
            <person name="Khokha M.K."/>
            <person name="Richardson P.M."/>
            <person name="Rokhsar D.S."/>
        </authorList>
    </citation>
    <scope>NUCLEOTIDE SEQUENCE [LARGE SCALE GENOMIC DNA]</scope>
    <source>
        <strain evidence="4">Nigerian</strain>
    </source>
</reference>
<evidence type="ECO:0000256" key="2">
    <source>
        <dbReference type="SAM" id="Phobius"/>
    </source>
</evidence>
<keyword evidence="2" id="KW-0812">Transmembrane</keyword>
<dbReference type="InterPro" id="IPR002861">
    <property type="entry name" value="Reeler_dom"/>
</dbReference>
<evidence type="ECO:0000313" key="6">
    <source>
        <dbReference type="RefSeq" id="XP_031751366.1"/>
    </source>
</evidence>
<dbReference type="InterPro" id="IPR042307">
    <property type="entry name" value="Reeler_sf"/>
</dbReference>
<dbReference type="CTD" id="345051"/>
<evidence type="ECO:0000313" key="4">
    <source>
        <dbReference type="Ensembl" id="ENSXETP00000081001"/>
    </source>
</evidence>
<dbReference type="GO" id="GO:0016020">
    <property type="term" value="C:membrane"/>
    <property type="evidence" value="ECO:0000318"/>
    <property type="project" value="GO_Central"/>
</dbReference>
<dbReference type="Pfam" id="PF02014">
    <property type="entry name" value="Reeler"/>
    <property type="match status" value="1"/>
</dbReference>
<name>A0A6I8RHI8_XENTR</name>
<dbReference type="Gene3D" id="2.60.40.4060">
    <property type="entry name" value="Reeler domain"/>
    <property type="match status" value="1"/>
</dbReference>
<reference evidence="6" key="3">
    <citation type="submission" date="2025-04" db="UniProtKB">
        <authorList>
            <consortium name="RefSeq"/>
        </authorList>
    </citation>
    <scope>IDENTIFICATION</scope>
    <source>
        <strain evidence="6">Nigerian</strain>
        <tissue evidence="6">Liver and blood</tissue>
    </source>
</reference>
<feature type="domain" description="Reelin" evidence="3">
    <location>
        <begin position="47"/>
        <end position="211"/>
    </location>
</feature>
<dbReference type="RefSeq" id="XP_031751366.1">
    <property type="nucleotide sequence ID" value="XM_031895506.1"/>
</dbReference>
<dbReference type="GeneTree" id="ENSGT00940000163277"/>
<dbReference type="PROSITE" id="PS51019">
    <property type="entry name" value="REELIN"/>
    <property type="match status" value="1"/>
</dbReference>
<keyword evidence="2" id="KW-0472">Membrane</keyword>
<keyword evidence="2" id="KW-1133">Transmembrane helix</keyword>
<dbReference type="AlphaFoldDB" id="A0A6I8RHI8"/>
<evidence type="ECO:0000313" key="5">
    <source>
        <dbReference type="Proteomes" id="UP000008143"/>
    </source>
</evidence>
<dbReference type="InterPro" id="IPR051237">
    <property type="entry name" value="Ferric-chelate_Red/DefProt"/>
</dbReference>
<dbReference type="Bgee" id="ENSXETG00000040617">
    <property type="expression patterns" value="Expressed in ovary and 1 other cell type or tissue"/>
</dbReference>
<dbReference type="Xenbase" id="XB-GENE-29099339">
    <property type="gene designation" value="reeld1"/>
</dbReference>
<feature type="compositionally biased region" description="Polar residues" evidence="1">
    <location>
        <begin position="293"/>
        <end position="304"/>
    </location>
</feature>
<keyword evidence="5" id="KW-1185">Reference proteome</keyword>
<dbReference type="PANTHER" id="PTHR45828">
    <property type="entry name" value="CYTOCHROME B561/FERRIC REDUCTASE TRANSMEMBRANE"/>
    <property type="match status" value="1"/>
</dbReference>
<dbReference type="OMA" id="DMQPKHI"/>
<dbReference type="AGR" id="Xenbase:XB-GENE-29099339"/>
<protein>
    <submittedName>
        <fullName evidence="4">Reeler domain containing 1</fullName>
    </submittedName>
    <submittedName>
        <fullName evidence="6">Reelin domain-containing protein 1</fullName>
    </submittedName>
</protein>
<evidence type="ECO:0000256" key="1">
    <source>
        <dbReference type="SAM" id="MobiDB-lite"/>
    </source>
</evidence>
<dbReference type="KEGG" id="xtr:100485235"/>
<evidence type="ECO:0000313" key="7">
    <source>
        <dbReference type="Xenbase" id="XB-GENE-29099339"/>
    </source>
</evidence>
<dbReference type="GeneID" id="100485235"/>
<proteinExistence type="predicted"/>
<dbReference type="Ensembl" id="ENSXETT00000090722">
    <property type="protein sequence ID" value="ENSXETP00000081001"/>
    <property type="gene ID" value="ENSXETG00000040617"/>
</dbReference>
<dbReference type="PANTHER" id="PTHR45828:SF51">
    <property type="entry name" value="REELIN DOMAIN-CONTAINING PROTEIN 1"/>
    <property type="match status" value="1"/>
</dbReference>
<organism evidence="4">
    <name type="scientific">Xenopus tropicalis</name>
    <name type="common">Western clawed frog</name>
    <name type="synonym">Silurana tropicalis</name>
    <dbReference type="NCBI Taxonomy" id="8364"/>
    <lineage>
        <taxon>Eukaryota</taxon>
        <taxon>Metazoa</taxon>
        <taxon>Chordata</taxon>
        <taxon>Craniata</taxon>
        <taxon>Vertebrata</taxon>
        <taxon>Euteleostomi</taxon>
        <taxon>Amphibia</taxon>
        <taxon>Batrachia</taxon>
        <taxon>Anura</taxon>
        <taxon>Pipoidea</taxon>
        <taxon>Pipidae</taxon>
        <taxon>Xenopodinae</taxon>
        <taxon>Xenopus</taxon>
        <taxon>Silurana</taxon>
    </lineage>
</organism>
<accession>A0A6I8RHI8</accession>
<feature type="transmembrane region" description="Helical" evidence="2">
    <location>
        <begin position="444"/>
        <end position="465"/>
    </location>
</feature>
<evidence type="ECO:0000259" key="3">
    <source>
        <dbReference type="PROSITE" id="PS51019"/>
    </source>
</evidence>
<reference evidence="4" key="2">
    <citation type="submission" date="2020-05" db="UniProtKB">
        <authorList>
            <consortium name="Ensembl"/>
        </authorList>
    </citation>
    <scope>IDENTIFICATION</scope>
</reference>
<gene>
    <name evidence="4 6 7" type="primary">reeld1</name>
</gene>
<feature type="region of interest" description="Disordered" evidence="1">
    <location>
        <begin position="293"/>
        <end position="313"/>
    </location>
</feature>
<dbReference type="CDD" id="cd08544">
    <property type="entry name" value="Reeler"/>
    <property type="match status" value="1"/>
</dbReference>
<dbReference type="Proteomes" id="UP000008143">
    <property type="component" value="Chromosome 1"/>
</dbReference>
<dbReference type="OrthoDB" id="2419613at2759"/>